<evidence type="ECO:0000256" key="4">
    <source>
        <dbReference type="ARBA" id="ARBA00022679"/>
    </source>
</evidence>
<feature type="domain" description="Aminomethyltransferase C-terminal" evidence="10">
    <location>
        <begin position="286"/>
        <end position="364"/>
    </location>
</feature>
<reference evidence="12" key="1">
    <citation type="submission" date="2022-08" db="EMBL/GenBank/DDBJ databases">
        <title>Mycobacterium kiyosense sp. nov., scotochromogenic slow-glowing species isolated from respiratory specimens.</title>
        <authorList>
            <person name="Fukano H."/>
            <person name="Kazumi Y."/>
            <person name="Sakagami N."/>
            <person name="Ato M."/>
            <person name="Mitarai S."/>
            <person name="Hoshino Y."/>
        </authorList>
    </citation>
    <scope>NUCLEOTIDE SEQUENCE</scope>
    <source>
        <strain evidence="12">1413</strain>
        <strain evidence="11">SRL2020-028</strain>
    </source>
</reference>
<name>A0A9P3Q733_9MYCO</name>
<dbReference type="PANTHER" id="PTHR43757">
    <property type="entry name" value="AMINOMETHYLTRANSFERASE"/>
    <property type="match status" value="1"/>
</dbReference>
<comment type="caution">
    <text evidence="12">The sequence shown here is derived from an EMBL/GenBank/DDBJ whole genome shotgun (WGS) entry which is preliminary data.</text>
</comment>
<dbReference type="GO" id="GO:0004047">
    <property type="term" value="F:aminomethyltransferase activity"/>
    <property type="evidence" value="ECO:0007669"/>
    <property type="project" value="UniProtKB-UniRule"/>
</dbReference>
<dbReference type="Pfam" id="PF01571">
    <property type="entry name" value="GCV_T"/>
    <property type="match status" value="1"/>
</dbReference>
<dbReference type="FunFam" id="4.10.1250.10:FF:000001">
    <property type="entry name" value="Aminomethyltransferase"/>
    <property type="match status" value="1"/>
</dbReference>
<comment type="function">
    <text evidence="7">The glycine cleavage system catalyzes the degradation of glycine.</text>
</comment>
<dbReference type="SUPFAM" id="SSF103025">
    <property type="entry name" value="Folate-binding domain"/>
    <property type="match status" value="1"/>
</dbReference>
<dbReference type="Proteomes" id="UP001165663">
    <property type="component" value="Unassembled WGS sequence"/>
</dbReference>
<dbReference type="HAMAP" id="MF_00259">
    <property type="entry name" value="GcvT"/>
    <property type="match status" value="1"/>
</dbReference>
<dbReference type="InterPro" id="IPR006222">
    <property type="entry name" value="GCVT_N"/>
</dbReference>
<dbReference type="InterPro" id="IPR006223">
    <property type="entry name" value="GcvT"/>
</dbReference>
<dbReference type="GO" id="GO:0019464">
    <property type="term" value="P:glycine decarboxylation via glycine cleavage system"/>
    <property type="evidence" value="ECO:0007669"/>
    <property type="project" value="UniProtKB-UniRule"/>
</dbReference>
<dbReference type="Gene3D" id="3.30.1360.120">
    <property type="entry name" value="Probable tRNA modification gtpase trme, domain 1"/>
    <property type="match status" value="1"/>
</dbReference>
<keyword evidence="4 7" id="KW-0808">Transferase</keyword>
<dbReference type="GO" id="GO:0005960">
    <property type="term" value="C:glycine cleavage complex"/>
    <property type="evidence" value="ECO:0007669"/>
    <property type="project" value="InterPro"/>
</dbReference>
<sequence>MWDAVTDEPLHGPLEDRHRALGASFAEFGGWTMPVSYAGTVGEHHATRNAVGLFDVSHLGKALVRGPGAARFVNSALTNDLNRIGPGKAQYTLCCTESGGVIDDLIAYYVSDDEIFLVPNAANTAAVVAALQAAAPAGLTITDQHRDYAVLAVQGPKSTDVLNVLGLPTEMDYMGYADTAYSGVPVRVCRTGYTGEHGYELLPPWDSAAEVFDALVAAVADTGGQPAGLGARDTLRTEMGYPLHGHELSLDISPLQARCGWAIGWKKDAFFGRAALLAEKEAGPRRLLRGLRMVGRGVLRSGLTVRNGDETVGVTTSGTFSPTLQAGIALALIDTAAGIEDGQKVTVDVRGRAADCEVVRPPFVEPKTR</sequence>
<dbReference type="InterPro" id="IPR029043">
    <property type="entry name" value="GcvT/YgfZ_C"/>
</dbReference>
<dbReference type="PIRSF" id="PIRSF006487">
    <property type="entry name" value="GcvT"/>
    <property type="match status" value="1"/>
</dbReference>
<dbReference type="SUPFAM" id="SSF101790">
    <property type="entry name" value="Aminomethyltransferase beta-barrel domain"/>
    <property type="match status" value="1"/>
</dbReference>
<evidence type="ECO:0000256" key="3">
    <source>
        <dbReference type="ARBA" id="ARBA00022576"/>
    </source>
</evidence>
<dbReference type="EMBL" id="BRXE01000003">
    <property type="protein sequence ID" value="GLB81376.1"/>
    <property type="molecule type" value="Genomic_DNA"/>
</dbReference>
<dbReference type="Proteomes" id="UP001064782">
    <property type="component" value="Unassembled WGS sequence"/>
</dbReference>
<dbReference type="GO" id="GO:0005829">
    <property type="term" value="C:cytosol"/>
    <property type="evidence" value="ECO:0007669"/>
    <property type="project" value="TreeGrafter"/>
</dbReference>
<evidence type="ECO:0000256" key="7">
    <source>
        <dbReference type="HAMAP-Rule" id="MF_00259"/>
    </source>
</evidence>
<comment type="similarity">
    <text evidence="1 7">Belongs to the GcvT family.</text>
</comment>
<accession>A0A9P3Q733</accession>
<feature type="domain" description="GCVT N-terminal" evidence="9">
    <location>
        <begin position="15"/>
        <end position="267"/>
    </location>
</feature>
<evidence type="ECO:0000259" key="10">
    <source>
        <dbReference type="Pfam" id="PF08669"/>
    </source>
</evidence>
<dbReference type="FunFam" id="3.30.70.1400:FF:000001">
    <property type="entry name" value="Aminomethyltransferase"/>
    <property type="match status" value="1"/>
</dbReference>
<comment type="catalytic activity">
    <reaction evidence="6 7">
        <text>N(6)-[(R)-S(8)-aminomethyldihydrolipoyl]-L-lysyl-[protein] + (6S)-5,6,7,8-tetrahydrofolate = N(6)-[(R)-dihydrolipoyl]-L-lysyl-[protein] + (6R)-5,10-methylene-5,6,7,8-tetrahydrofolate + NH4(+)</text>
        <dbReference type="Rhea" id="RHEA:16945"/>
        <dbReference type="Rhea" id="RHEA-COMP:10475"/>
        <dbReference type="Rhea" id="RHEA-COMP:10492"/>
        <dbReference type="ChEBI" id="CHEBI:15636"/>
        <dbReference type="ChEBI" id="CHEBI:28938"/>
        <dbReference type="ChEBI" id="CHEBI:57453"/>
        <dbReference type="ChEBI" id="CHEBI:83100"/>
        <dbReference type="ChEBI" id="CHEBI:83143"/>
        <dbReference type="EC" id="2.1.2.10"/>
    </reaction>
</comment>
<evidence type="ECO:0000256" key="8">
    <source>
        <dbReference type="PIRSR" id="PIRSR006487-1"/>
    </source>
</evidence>
<dbReference type="InterPro" id="IPR027266">
    <property type="entry name" value="TrmE/GcvT-like"/>
</dbReference>
<dbReference type="InterPro" id="IPR013977">
    <property type="entry name" value="GcvT_C"/>
</dbReference>
<evidence type="ECO:0000313" key="12">
    <source>
        <dbReference type="EMBL" id="GLD32271.1"/>
    </source>
</evidence>
<keyword evidence="3 7" id="KW-0032">Aminotransferase</keyword>
<dbReference type="NCBIfam" id="TIGR00528">
    <property type="entry name" value="gcvT"/>
    <property type="match status" value="1"/>
</dbReference>
<dbReference type="PANTHER" id="PTHR43757:SF2">
    <property type="entry name" value="AMINOMETHYLTRANSFERASE, MITOCHONDRIAL"/>
    <property type="match status" value="1"/>
</dbReference>
<dbReference type="InterPro" id="IPR028896">
    <property type="entry name" value="GcvT/YgfZ/DmdA"/>
</dbReference>
<dbReference type="Pfam" id="PF08669">
    <property type="entry name" value="GCV_T_C"/>
    <property type="match status" value="1"/>
</dbReference>
<dbReference type="NCBIfam" id="NF001567">
    <property type="entry name" value="PRK00389.1"/>
    <property type="match status" value="1"/>
</dbReference>
<evidence type="ECO:0000313" key="13">
    <source>
        <dbReference type="Proteomes" id="UP001064782"/>
    </source>
</evidence>
<keyword evidence="13" id="KW-1185">Reference proteome</keyword>
<evidence type="ECO:0000256" key="2">
    <source>
        <dbReference type="ARBA" id="ARBA00012616"/>
    </source>
</evidence>
<dbReference type="EMBL" id="BRZI01000040">
    <property type="protein sequence ID" value="GLD32271.1"/>
    <property type="molecule type" value="Genomic_DNA"/>
</dbReference>
<organism evidence="12 13">
    <name type="scientific">Mycobacterium kiyosense</name>
    <dbReference type="NCBI Taxonomy" id="2871094"/>
    <lineage>
        <taxon>Bacteria</taxon>
        <taxon>Bacillati</taxon>
        <taxon>Actinomycetota</taxon>
        <taxon>Actinomycetes</taxon>
        <taxon>Mycobacteriales</taxon>
        <taxon>Mycobacteriaceae</taxon>
        <taxon>Mycobacterium</taxon>
    </lineage>
</organism>
<gene>
    <name evidence="7 12" type="primary">gcvT</name>
    <name evidence="12" type="ORF">Mkiyose1413_41540</name>
    <name evidence="11" type="ORF">SRL2020028_06320</name>
</gene>
<dbReference type="EC" id="2.1.2.10" evidence="2 7"/>
<evidence type="ECO:0000256" key="6">
    <source>
        <dbReference type="ARBA" id="ARBA00047665"/>
    </source>
</evidence>
<dbReference type="InterPro" id="IPR022903">
    <property type="entry name" value="GcvT_bac"/>
</dbReference>
<evidence type="ECO:0000256" key="1">
    <source>
        <dbReference type="ARBA" id="ARBA00008609"/>
    </source>
</evidence>
<protein>
    <recommendedName>
        <fullName evidence="2 7">Aminomethyltransferase</fullName>
        <ecNumber evidence="2 7">2.1.2.10</ecNumber>
    </recommendedName>
    <alternativeName>
        <fullName evidence="5 7">Glycine cleavage system T protein</fullName>
    </alternativeName>
</protein>
<feature type="binding site" evidence="8">
    <location>
        <position position="200"/>
    </location>
    <ligand>
        <name>substrate</name>
    </ligand>
</feature>
<evidence type="ECO:0000256" key="5">
    <source>
        <dbReference type="ARBA" id="ARBA00031395"/>
    </source>
</evidence>
<dbReference type="AlphaFoldDB" id="A0A9P3Q733"/>
<evidence type="ECO:0000313" key="11">
    <source>
        <dbReference type="EMBL" id="GLB81376.1"/>
    </source>
</evidence>
<dbReference type="GO" id="GO:0008483">
    <property type="term" value="F:transaminase activity"/>
    <property type="evidence" value="ECO:0007669"/>
    <property type="project" value="UniProtKB-KW"/>
</dbReference>
<evidence type="ECO:0000259" key="9">
    <source>
        <dbReference type="Pfam" id="PF01571"/>
    </source>
</evidence>
<proteinExistence type="inferred from homology"/>
<comment type="subunit">
    <text evidence="7">The glycine cleavage system is composed of four proteins: P, T, L and H.</text>
</comment>